<sequence>ICGSEITVPTKPRIGLLHKDYLLLETSIERFEVGKSRGTILQVQFCKGNVVLKLFAKTYSSKATYEDVSKRVFPLKGYMRKLAIKGKHQDNVGHEMTCELCGRTNQISSSPRKWRYSGIMHIEGHHKGYASRNASRNEQLSASKVAAEALPMMEISKTHVDNKLCYAIYKEQFEWGQNFSWVDYLRLPSGGFVVDRFRGIRGDEENRYFLMVYTEVDGDFSSEGCHKGFHG</sequence>
<gene>
    <name evidence="2" type="ORF">Golob_027618</name>
</gene>
<protein>
    <recommendedName>
        <fullName evidence="1">DUF1117 domain-containing protein</fullName>
    </recommendedName>
</protein>
<feature type="domain" description="DUF1117" evidence="1">
    <location>
        <begin position="186"/>
        <end position="223"/>
    </location>
</feature>
<accession>A0A7J8NKT2</accession>
<evidence type="ECO:0000313" key="3">
    <source>
        <dbReference type="Proteomes" id="UP000593572"/>
    </source>
</evidence>
<dbReference type="AlphaFoldDB" id="A0A7J8NKT2"/>
<proteinExistence type="predicted"/>
<dbReference type="EMBL" id="JABEZX010355465">
    <property type="protein sequence ID" value="MBA0577422.1"/>
    <property type="molecule type" value="Genomic_DNA"/>
</dbReference>
<feature type="non-terminal residue" evidence="2">
    <location>
        <position position="1"/>
    </location>
</feature>
<dbReference type="Pfam" id="PF06547">
    <property type="entry name" value="DUF1117"/>
    <property type="match status" value="1"/>
</dbReference>
<dbReference type="Proteomes" id="UP000593572">
    <property type="component" value="Unassembled WGS sequence"/>
</dbReference>
<comment type="caution">
    <text evidence="2">The sequence shown here is derived from an EMBL/GenBank/DDBJ whole genome shotgun (WGS) entry which is preliminary data.</text>
</comment>
<evidence type="ECO:0000259" key="1">
    <source>
        <dbReference type="Pfam" id="PF06547"/>
    </source>
</evidence>
<keyword evidence="3" id="KW-1185">Reference proteome</keyword>
<organism evidence="2 3">
    <name type="scientific">Gossypium lobatum</name>
    <dbReference type="NCBI Taxonomy" id="34289"/>
    <lineage>
        <taxon>Eukaryota</taxon>
        <taxon>Viridiplantae</taxon>
        <taxon>Streptophyta</taxon>
        <taxon>Embryophyta</taxon>
        <taxon>Tracheophyta</taxon>
        <taxon>Spermatophyta</taxon>
        <taxon>Magnoliopsida</taxon>
        <taxon>eudicotyledons</taxon>
        <taxon>Gunneridae</taxon>
        <taxon>Pentapetalae</taxon>
        <taxon>rosids</taxon>
        <taxon>malvids</taxon>
        <taxon>Malvales</taxon>
        <taxon>Malvaceae</taxon>
        <taxon>Malvoideae</taxon>
        <taxon>Gossypium</taxon>
    </lineage>
</organism>
<name>A0A7J8NKT2_9ROSI</name>
<dbReference type="InterPro" id="IPR010543">
    <property type="entry name" value="DUF1117"/>
</dbReference>
<evidence type="ECO:0000313" key="2">
    <source>
        <dbReference type="EMBL" id="MBA0577422.1"/>
    </source>
</evidence>
<reference evidence="2 3" key="1">
    <citation type="journal article" date="2019" name="Genome Biol. Evol.">
        <title>Insights into the evolution of the New World diploid cottons (Gossypium, subgenus Houzingenia) based on genome sequencing.</title>
        <authorList>
            <person name="Grover C.E."/>
            <person name="Arick M.A. 2nd"/>
            <person name="Thrash A."/>
            <person name="Conover J.L."/>
            <person name="Sanders W.S."/>
            <person name="Peterson D.G."/>
            <person name="Frelichowski J.E."/>
            <person name="Scheffler J.A."/>
            <person name="Scheffler B.E."/>
            <person name="Wendel J.F."/>
        </authorList>
    </citation>
    <scope>NUCLEOTIDE SEQUENCE [LARGE SCALE GENOMIC DNA]</scope>
    <source>
        <strain evidence="2">157</strain>
        <tissue evidence="2">Leaf</tissue>
    </source>
</reference>